<protein>
    <submittedName>
        <fullName evidence="3">Proline hydroxylase</fullName>
    </submittedName>
</protein>
<name>A0A4Y9PK02_9BRAD</name>
<organism evidence="3 4">
    <name type="scientific">Bradyrhizobium frederickii</name>
    <dbReference type="NCBI Taxonomy" id="2560054"/>
    <lineage>
        <taxon>Bacteria</taxon>
        <taxon>Pseudomonadati</taxon>
        <taxon>Pseudomonadota</taxon>
        <taxon>Alphaproteobacteria</taxon>
        <taxon>Hyphomicrobiales</taxon>
        <taxon>Nitrobacteraceae</taxon>
        <taxon>Bradyrhizobium</taxon>
    </lineage>
</organism>
<keyword evidence="1" id="KW-0560">Oxidoreductase</keyword>
<dbReference type="GO" id="GO:0046872">
    <property type="term" value="F:metal ion binding"/>
    <property type="evidence" value="ECO:0007669"/>
    <property type="project" value="UniProtKB-KW"/>
</dbReference>
<sequence length="249" mass="27732">MAIARRAAAAHHETTDPAAHVDALDWPRIAAELDAQGCAVLKGLLTPEQCRAVAALYPEDANFRSRIVMGRHGFGRGEYKYFAYPLPDLIAQLRPALYARLQPVANRWNEAMAIDIRYPDSHASFLKRCHEAGQARPTPLLLQYGAGDYNCLHQDLYGEHVFPIQVAILLSEPGRDFTGGEFVLTEQRPRMQSRAEVVPLAQGDAVAFAVHHRPVQGTRGTYRVNLRHGVSRIRSGQRHTLGVIFHDAK</sequence>
<proteinExistence type="inferred from homology"/>
<dbReference type="PROSITE" id="PS51471">
    <property type="entry name" value="FE2OG_OXY"/>
    <property type="match status" value="1"/>
</dbReference>
<dbReference type="GO" id="GO:0016491">
    <property type="term" value="F:oxidoreductase activity"/>
    <property type="evidence" value="ECO:0007669"/>
    <property type="project" value="UniProtKB-KW"/>
</dbReference>
<dbReference type="RefSeq" id="WP_135162436.1">
    <property type="nucleotide sequence ID" value="NZ_SPQS01000002.1"/>
</dbReference>
<evidence type="ECO:0000313" key="4">
    <source>
        <dbReference type="Proteomes" id="UP000297700"/>
    </source>
</evidence>
<dbReference type="Gene3D" id="2.60.120.620">
    <property type="entry name" value="q2cbj1_9rhob like domain"/>
    <property type="match status" value="1"/>
</dbReference>
<dbReference type="AlphaFoldDB" id="A0A4Y9PK02"/>
<accession>A0A4Y9PK02</accession>
<dbReference type="EMBL" id="SPQS01000002">
    <property type="protein sequence ID" value="TFV79998.1"/>
    <property type="molecule type" value="Genomic_DNA"/>
</dbReference>
<reference evidence="3 4" key="1">
    <citation type="submission" date="2019-03" db="EMBL/GenBank/DDBJ databases">
        <title>Bradyrhizobium strains diversity.</title>
        <authorList>
            <person name="Urquiaga M.C.O."/>
            <person name="Hungria M."/>
            <person name="Delamuta J.R.M."/>
            <person name="Klepa M.S."/>
        </authorList>
    </citation>
    <scope>NUCLEOTIDE SEQUENCE [LARGE SCALE GENOMIC DNA]</scope>
    <source>
        <strain evidence="3 4">CNPSo 3426</strain>
    </source>
</reference>
<comment type="caution">
    <text evidence="3">The sequence shown here is derived from an EMBL/GenBank/DDBJ whole genome shotgun (WGS) entry which is preliminary data.</text>
</comment>
<dbReference type="Proteomes" id="UP000297700">
    <property type="component" value="Unassembled WGS sequence"/>
</dbReference>
<evidence type="ECO:0000259" key="2">
    <source>
        <dbReference type="PROSITE" id="PS51471"/>
    </source>
</evidence>
<dbReference type="Pfam" id="PF09859">
    <property type="entry name" value="Oxygenase-NA"/>
    <property type="match status" value="1"/>
</dbReference>
<evidence type="ECO:0000256" key="1">
    <source>
        <dbReference type="RuleBase" id="RU003682"/>
    </source>
</evidence>
<gene>
    <name evidence="3" type="ORF">E4K64_04985</name>
</gene>
<keyword evidence="1" id="KW-0479">Metal-binding</keyword>
<dbReference type="InterPro" id="IPR005123">
    <property type="entry name" value="Oxoglu/Fe-dep_dioxygenase_dom"/>
</dbReference>
<evidence type="ECO:0000313" key="3">
    <source>
        <dbReference type="EMBL" id="TFV79998.1"/>
    </source>
</evidence>
<comment type="similarity">
    <text evidence="1">Belongs to the iron/ascorbate-dependent oxidoreductase family.</text>
</comment>
<dbReference type="InterPro" id="IPR018655">
    <property type="entry name" value="DUF2086"/>
</dbReference>
<keyword evidence="1" id="KW-0408">Iron</keyword>
<feature type="domain" description="Fe2OG dioxygenase" evidence="2">
    <location>
        <begin position="135"/>
        <end position="248"/>
    </location>
</feature>